<feature type="domain" description="DUF7933" evidence="4">
    <location>
        <begin position="2297"/>
        <end position="2425"/>
    </location>
</feature>
<feature type="compositionally biased region" description="Gly residues" evidence="1">
    <location>
        <begin position="448"/>
        <end position="457"/>
    </location>
</feature>
<feature type="domain" description="DUF7933" evidence="4">
    <location>
        <begin position="4040"/>
        <end position="4165"/>
    </location>
</feature>
<dbReference type="PANTHER" id="PTHR34819">
    <property type="entry name" value="LARGE CYSTEINE-RICH PERIPLASMIC PROTEIN OMCB"/>
    <property type="match status" value="1"/>
</dbReference>
<feature type="domain" description="DUF7933" evidence="4">
    <location>
        <begin position="3510"/>
        <end position="3635"/>
    </location>
</feature>
<feature type="domain" description="DUF7933" evidence="4">
    <location>
        <begin position="4170"/>
        <end position="4301"/>
    </location>
</feature>
<feature type="domain" description="DUF7933" evidence="4">
    <location>
        <begin position="1213"/>
        <end position="1344"/>
    </location>
</feature>
<feature type="domain" description="DUF7933" evidence="4">
    <location>
        <begin position="683"/>
        <end position="814"/>
    </location>
</feature>
<keyword evidence="6" id="KW-1185">Reference proteome</keyword>
<dbReference type="InParanoid" id="A0A6M4H696"/>
<dbReference type="KEGG" id="upl:DSM104440_01677"/>
<evidence type="ECO:0000256" key="2">
    <source>
        <dbReference type="SAM" id="SignalP"/>
    </source>
</evidence>
<feature type="domain" description="DUF7933" evidence="4">
    <location>
        <begin position="1749"/>
        <end position="1878"/>
    </location>
</feature>
<feature type="domain" description="DUF7933" evidence="4">
    <location>
        <begin position="3374"/>
        <end position="3506"/>
    </location>
</feature>
<evidence type="ECO:0000313" key="5">
    <source>
        <dbReference type="EMBL" id="QJR14862.1"/>
    </source>
</evidence>
<feature type="domain" description="DUF7933" evidence="4">
    <location>
        <begin position="5078"/>
        <end position="5193"/>
    </location>
</feature>
<feature type="domain" description="DUF11" evidence="3">
    <location>
        <begin position="5460"/>
        <end position="5578"/>
    </location>
</feature>
<organism evidence="5 6">
    <name type="scientific">Usitatibacter palustris</name>
    <dbReference type="NCBI Taxonomy" id="2732487"/>
    <lineage>
        <taxon>Bacteria</taxon>
        <taxon>Pseudomonadati</taxon>
        <taxon>Pseudomonadota</taxon>
        <taxon>Betaproteobacteria</taxon>
        <taxon>Nitrosomonadales</taxon>
        <taxon>Usitatibacteraceae</taxon>
        <taxon>Usitatibacter</taxon>
    </lineage>
</organism>
<proteinExistence type="predicted"/>
<feature type="domain" description="DUF7933" evidence="4">
    <location>
        <begin position="5205"/>
        <end position="5326"/>
    </location>
</feature>
<feature type="region of interest" description="Disordered" evidence="1">
    <location>
        <begin position="483"/>
        <end position="505"/>
    </location>
</feature>
<feature type="domain" description="DUF7933" evidence="4">
    <location>
        <begin position="1479"/>
        <end position="1604"/>
    </location>
</feature>
<feature type="domain" description="DUF7933" evidence="4">
    <location>
        <begin position="4305"/>
        <end position="4431"/>
    </location>
</feature>
<feature type="domain" description="DUF7933" evidence="4">
    <location>
        <begin position="4824"/>
        <end position="4946"/>
    </location>
</feature>
<feature type="domain" description="DUF7933" evidence="4">
    <location>
        <begin position="2572"/>
        <end position="2701"/>
    </location>
</feature>
<feature type="domain" description="DUF7933" evidence="4">
    <location>
        <begin position="3904"/>
        <end position="4036"/>
    </location>
</feature>
<feature type="domain" description="DUF7933" evidence="4">
    <location>
        <begin position="4435"/>
        <end position="4566"/>
    </location>
</feature>
<dbReference type="InterPro" id="IPR001434">
    <property type="entry name" value="OmcB-like_DUF11"/>
</dbReference>
<feature type="domain" description="DUF11" evidence="3">
    <location>
        <begin position="5331"/>
        <end position="5453"/>
    </location>
</feature>
<reference evidence="5 6" key="1">
    <citation type="submission" date="2020-04" db="EMBL/GenBank/DDBJ databases">
        <title>Usitatibacter rugosus gen. nov., sp. nov. and Usitatibacter palustris sp. nov., novel members of Usitatibacteraceae fam. nov. within the order Nitrosomonadales isolated from soil.</title>
        <authorList>
            <person name="Huber K.J."/>
            <person name="Neumann-Schaal M."/>
            <person name="Geppert A."/>
            <person name="Luckner M."/>
            <person name="Wanner G."/>
            <person name="Overmann J."/>
        </authorList>
    </citation>
    <scope>NUCLEOTIDE SEQUENCE [LARGE SCALE GENOMIC DNA]</scope>
    <source>
        <strain evidence="5 6">Swamp67</strain>
    </source>
</reference>
<feature type="domain" description="DUF7933" evidence="4">
    <location>
        <begin position="1082"/>
        <end position="1206"/>
    </location>
</feature>
<keyword evidence="2" id="KW-0732">Signal</keyword>
<feature type="domain" description="DUF7933" evidence="4">
    <location>
        <begin position="1888"/>
        <end position="2017"/>
    </location>
</feature>
<dbReference type="InterPro" id="IPR047589">
    <property type="entry name" value="DUF11_rpt"/>
</dbReference>
<evidence type="ECO:0008006" key="7">
    <source>
        <dbReference type="Google" id="ProtNLM"/>
    </source>
</evidence>
<dbReference type="Pfam" id="PF25564">
    <property type="entry name" value="DUF7933"/>
    <property type="match status" value="35"/>
</dbReference>
<feature type="domain" description="DUF7933" evidence="4">
    <location>
        <begin position="4697"/>
        <end position="4813"/>
    </location>
</feature>
<feature type="region of interest" description="Disordered" evidence="1">
    <location>
        <begin position="4666"/>
        <end position="4686"/>
    </location>
</feature>
<feature type="domain" description="DUF7933" evidence="4">
    <location>
        <begin position="819"/>
        <end position="950"/>
    </location>
</feature>
<evidence type="ECO:0000259" key="4">
    <source>
        <dbReference type="Pfam" id="PF25564"/>
    </source>
</evidence>
<feature type="compositionally biased region" description="Gly residues" evidence="1">
    <location>
        <begin position="287"/>
        <end position="313"/>
    </location>
</feature>
<accession>A0A6M4H696</accession>
<feature type="compositionally biased region" description="Polar residues" evidence="1">
    <location>
        <begin position="437"/>
        <end position="446"/>
    </location>
</feature>
<feature type="domain" description="DUF7933" evidence="4">
    <location>
        <begin position="957"/>
        <end position="1077"/>
    </location>
</feature>
<feature type="domain" description="DUF7933" evidence="4">
    <location>
        <begin position="2024"/>
        <end position="2158"/>
    </location>
</feature>
<dbReference type="NCBIfam" id="TIGR01451">
    <property type="entry name" value="B_ant_repeat"/>
    <property type="match status" value="4"/>
</dbReference>
<dbReference type="RefSeq" id="WP_171161626.1">
    <property type="nucleotide sequence ID" value="NZ_CP053073.1"/>
</dbReference>
<feature type="domain" description="DUF7933" evidence="4">
    <location>
        <begin position="3244"/>
        <end position="3369"/>
    </location>
</feature>
<feature type="domain" description="DUF7933" evidence="4">
    <location>
        <begin position="2833"/>
        <end position="2938"/>
    </location>
</feature>
<feature type="compositionally biased region" description="Polar residues" evidence="1">
    <location>
        <begin position="315"/>
        <end position="324"/>
    </location>
</feature>
<dbReference type="InterPro" id="IPR013783">
    <property type="entry name" value="Ig-like_fold"/>
</dbReference>
<feature type="signal peptide" evidence="2">
    <location>
        <begin position="1"/>
        <end position="24"/>
    </location>
</feature>
<feature type="domain" description="DUF7933" evidence="4">
    <location>
        <begin position="2977"/>
        <end position="3100"/>
    </location>
</feature>
<protein>
    <recommendedName>
        <fullName evidence="7">DUF11 domain-containing protein</fullName>
    </recommendedName>
</protein>
<feature type="region of interest" description="Disordered" evidence="1">
    <location>
        <begin position="284"/>
        <end position="327"/>
    </location>
</feature>
<sequence>MRTPPLIRRLAIAAMVFIAGQAFAQVCPTPPVATTYVPPINTYYSGTGTSVPGGSTTIPVGSIDPRGALTPIAAGDVIAIVQMQGADIDSGNTNRYGNGQGDGSTGYTSTGDYAGGATNITAGTLEYAVASGPVGGGVIPIFGTLVNSYSNANATTVSGARRYQVLRVPQYASLAITTTIQVTPWNGSTGGVVAIDVAGNMNFIGGAIDASGRGFRGGGAFGGAAFTIAWYNYVASTNASAPGGGVKGEGIAGTPARLYSPLVHGAIAVDLGGQGYPGGDYARGAPGNAGGGSNQHNAGGGGGGNGGRGGIGGRSWNQQQNSYSGEDIGGFGGDAVTGVRAMMGGGGGGADINNQCAGVGCAGGSGGPGGGVVLIRAGTMTGFGTISAKGSDAPDGAINATDGAGAGGAGGTVVVQLGSGSIPGGVSIDLRGGRGGNTSMNATNETDGPGGGGGGGRLLASAAGGSVQLGGGVPGVIFNTTNPANGTSDGATAGSSGTTTSITAGQIPGGTGPAQCLPSLNVTKVTSAANLLPGADRFNYTITVTNTGTGTARSVNILDNLPAPLLLRVDGIALSLTNATRTSTVTPPAGTANLTIGSFDIPGTSPGPAGTVTATVTVDIIGAPPGKYDNSASVNFLDPTTTVPGQRVSPGGTYAGGGTVAGTNYNGSLVGNTVEDTSILAGPTVTKSFSAPTIATGASTTLTITFTNPNPTYSMTAVGMIDDLPLGVVVANTPAFTQTPGACAGTVNSGNVAGHTRISTSAATLAAGASCQITVAVTSTTAGRVTNVIPPGNVVGVVQANTLGNLVEASAPLTVLAPPQITKTFTPNNMAAGAQSTLTLTIRNPNGNTLPLTGVAFADNYPAGITNVTPGSIAPSGAGCAGNATSINGGTPGISLAAATIPVNTTCVWTTTITKAAPSPAGGDVNTTGAVSASGPVALTGNTATDTLTVAGGVLAPTLHKTFGTALMATGGSTPMSLTITNPNASPLTVSSFTDAFPSGLAVAAVPGLVNGCTLTVAGVGAGSTTVTLSGGTIPANGSCTLTVNVTPSTPGDYVNVTTALLTAQAPASNIAFASLTAVAAPVALKSFTPANITAGAISVMRIRLTNPVANPVPLTGTAFTDTFPGGLRVATTPGLVNSCGGTIAPGSAANDTSLVLSGGVIPVGGSCEIQVNVTATAASLYNNSTGPITTTAGATGTAALATLDVDGNTLPPIITKTISPNRINAGGVAQLSFAIGNPNGTVILSGIGVTDNFPAGMTIASPPGAVSGVVSADNPCGATFTGGLATNTNVVVTALGLTPLQTCALRWNVTSSTLGNANNTTNAITASGPFALTGNVGSASLLVQSLAPPTATKSFNPAQIASNGVTRLTITVLNANPSDDLTGVAFTDTFPAGLSVSATPSLTNTCALTASGTGSGSTALTVTAGTIPAGGACELSINVTYTGATGNVTNTTSTITTGQTTAGAAASAVLSIVAPQPPVLTKAFNPSQIIATGQSTMTLTIVNPNASFALTGVAFTDNYPAGLTNVAAGAVVPVGAGCANNATSVNGGTPGISLTGATIPAGGSCSWTTTVTKATAGNVTNTTGSVTATGPVALTGNVASTNLGVGTLLAPQVDKLFIPDHIERDGVTQLNLSITNPNAGVILSGVTLTDTFPAGMTVTAAPGVTTGVVSATNTCGLTFTGGTAAAGNITVTGGQIPAGATCLLAVNVTKSTAGSVTNTTGTVAVTTPTALTGNTASARLTVLSYLPPQLTMTIAPAQIAVSGTATMTFTLVNPNPNTALTGVAFNTGVWGNGWVVAAAPALVNACALTVQDTGGGALAAADTGIQVTGSTLGAGATCTVSVNITDTTAGTATDATNAITATGPVALTGNTASATLVTNNAAATDPPQVFKSFSPQQITQGGLSVMTLTITNPNAVALTGIAVTDTFPANLVIANVPGVTSAVVSSTNSCGLTFTGGAAGNGNIAVTTGTVPANSSCTLQVNVTTTAAATLQNLTGNVSATGPAAVTGNTAGATLISAAPLPPVVRVAFTPPQVESGQESRLYIEIQNPNPQTNLAGIAVTNTFPANVVVGATPNVTADPPGACTGITTTDTGGGALGSGDTGINISTLTINAGTGSCRIGINVRRNPVGTGVHTHTTGAVTSTTGGGLTGNTDSATVTWVAVGTLLPPQLAKVITPSIINVGGIARLRYTITNPNPNALAGVTFSDTFALNMVIGPAVNLVNSCGLTLTGGAAGNNNIGVTAFTLQPSTQCVVEVDVTASVAGNFTSTAGPIVSTTAGNGNSASATLSAATVAPPVLSKSFTPTSAQPNDVVVMSFTITNPNLTANLTTLAFTDTFPAGLVVAATPGVASGVVSTTNSCGLVFTGGAAGNNNINVTNGIAPSAGVCILAVNVTKATAGSVVNTTGAITSANGGTGNTASASLDIATRPPQIGKNISPRLFVTGTNATLSFTLTNSNSTTALNQIAFVDTFPAGLTVAAGTNAASGVVSAQNTCGLAFTNGTVGATAVSITGAQNQSLPAGATCTLSFTVTSATLGNAVNTTGAISSTNGGTGNVASSAYDVATALLPLSLTKSFSPSTINAGGTSEMVFAVEHLNRTITAAGVAFTDTFPAGMTIANPPGAVTGVTSPLNTCGFTFTGGTSGASNVAVTGGSIGQTTTCFLRFYVTSATPGVHTNTTSTITSSTTGIGAGAASSANLQVNTAVTPQVLTKQISPGTIAPGGTAQLRLTIRNPNLSTPITGLNLTDNFPAGMTVATIPSFTNTCGGTVTTGNVAGHTSIVITGASVTAGQTCVIETNITSSTVGVHNNTVASNSSSAGSGTAPNATLTVVAPTLTKAYTGVGATIDPGQATTLTFTITNGAGNPLATGINFTDTLPASITVHGTPNVQTNCPAGGAQAAPTFTVTTTPTTAIAVTGLALNAGVASCTLSVNVTSSVVNPNCGANPVSHTNAGANIGSLANVANGVTQQCLIVRPAPSLTKAFSVANLGLGQTAANLVFTIDNSAVGAVNRTGLAFTDTLPAGINIANPPAVTNNGNCGTPTITAADTTQPFTASNINVNATQICTITLTVRGVTLGGATNGAGQMSALTGLTNNVTNQLITVVQPSLNKAFVPLTIDQGGTSVLTFTITNGTGNPAQSGQGFTDTLPAGVLVGATPGVTTNCPAGAGFAAPGGGMVVTATASTNSIAVTGLSMSSGVASCEVRVNVSAAAAGSYINNLSNISVPVRIDTATVTPSTLTVQALPTLTKAFGAADIGIGQSTSLTFTITNPAAAPARTGLTFTDTLPTNLVIATPNGLVNNCGGGGITATAGGTAITVVGPGVNAAVGASSCTIVVNVTSATAGTYVNGAAQVTPIAGMLNGVTNQTLNVRQAGLTKAFVPTTVDAGAPSVLTFTVTNGTNNPSQSGIGFTDTLSAGLLVAGTPNVQTNCPAGGGTFAAPVGPMAVTATGGTNSIAVTGLSMNGTVATCEVRVNVSAATAGSYANNTGNMSALARVTNNVALSTLTVQALPTLTKAFGATDIGVGQSTSLTFTINNPAGAPARTGLTFTDTLPGTLVIATPNGLVNSCGGSGITATAGTNSIAVASPGVNAAIGSSTCTIVVNVTSATAGTFVNGAAQVTPIAGLVNSVTNQTLNVRQAALTKAFVPTTVDAGAPSVLTFTITNGTNNPAQTGIAFTDTLTAGLLVAGTPNVQTNCPAGGGFAAPVGPMAVTATGGTNSIAVTGLSMTAAVASCEVRVNVSAAAAGSYANNSGNMSALARVTNSVALSTLTVQALPTLTKAFGAADIGVGQTTSLTFTITNPAGAPARTGLTFTDTLPTNLVVATPNGLVNNCGGSGVTATATTGTITVASPGVNAAVGASSCTIVVNVTSATAGTYINGAAQITPIAGMVNGVTNQTLNVRQATLNKAFVPTTIDAGGTSVLTFTVTNGTNNPAQTGINFTDTLTAGVLVAGTPNVQTNCPAGGGFAAPVGPMAVTATGGTNSIAVTGLSMSNAVASCEVRVNVSAAASGSYVNNSGNMSSLARVTNSVTGSTLTVNALPTLTKAFGATDIGVGQTTSLTFTITNPAAAPARTGLTFTDTLPGTLVIATPNGLVNNCGGSGITATAGTNSIAVASPGVNAAIGASSCTIVVNVTSATAGTFVNGAAQVTPIAGLVNGVTNQTLNVRQASLNKAFVPTAIDQGGTSVLTFTATNGANNPAQTGIDFTDTLPAGVLVGATPGVVTNCPAGGGFAAPVGPMAVTATASTNSIAVTGLTMSNAVASCEVRVNVSAAASGSYINNSGNMSALARVTNSVTPSTLTVSALPILTKAFASSSVGTSQVVNLVFTITNPAGAPARSNITFTDSLPAGLVVANPPAPSTTCTGSPTFTAVDGTGTFAVTGTGVNAAAGASACTVTVAVRAASAGSYLNANANITAFVNLINNVGNNTLTVLNRPTVAKAFGAASIPTGGNTTLTITLTNPNAAPITGAAFTDNFPVAPGAMTLFNTSTTNTCGGTLTDNTAGALGAGDTGIQLTGGTIPASGSCLVTVNITAAVAGVYTNTLAIGAVTTTNAGANTAAATANLVVAAPATIAKAFLPTTIAADGTSTITFTLSNGNTIALTGAGFTDALPNMSINANQAAGGTCTGAGTNNFTLGQTALTFTGLTIPLSGSCTVTVVVTSDIPGTHSNSTSGVSSTETGTGAASNSATLTVTAAAPTITKAFAPASIAADGTSTVTLSIANTNGVALTGAGFTDALTNMTINANQAAAGTCVGAGTNNLTAGQTAITISGLTIPANGACTVTFVVTSDVPGVHNNATSGVSSAQAPTGAVSNTVTLTVTANAPTIAKAFLPTTISAGATSTITFTLTNTLGVPLTAATFTDTLANMSINANQAAAGTCVGAGTNNFTAGQTALTLSGLTVPANGACTVTVVVTSVTPGVQPNTTSGVASTEAPTGAVSNTANLTVTATGPTIAKAFSPTSIVADGTSTITFTITNPQAIPLTSANFTDPLTNMSIFAAGPAGGTCAGASGNFYTAGQTAISVTGLTIPASGSCTVTLVVTSDIPGVHSNTSSGVASTEAPTGAPSNAASLTVTAAPPTIAKAFNLASIVVNTTSTITFTIANGNAIPLTGASFTDTLVNMQINATGAAGGTCAGAASNNFTAGQTALTFSGLTIPLNGSCTVTVVVLGNVIGVQPNQSSGVASNEAPTGAASNVANLTVQPLPPTIAKAFGPTSILSGGTSTLTVTIGNPNPSAITVTSVTDTFPAGVTRAGTPLDSTTCAGGVTSGGAGTLTLTGGTVPANSSCTFQVNVTASVAGSYVNTIPIGALTTSGGFNTSAATATLTVDPVADLQIIKSAPATIGTGQVLTYTISVTNLGPDSANGAQFADTVPGAFSSPLASCGGATGGAVCGTVNVAGPNVSSTITTLPSGASVTFSISGTVSGLGVVSNTATIAVPGGVTDPNNANNTSTANTTLLAPDLTITKTHVGNFTVGANGVYTISVQNGLGSLATSGVITVVDTLPAGLTFVSGVGTGWACVSAPPSVTCTSSTPIAAGNSGNPITLTVAVGPTAIPAVTNLVTVAGGGEPAAATNNNTASDNAAVSGAGVNAFAPNNAQTSGPGTTVNYTHTFNAGLAGSVAFTTTAVATPAVPGWTQQIYRDTNCNGVLDGAENAAVLAAPVAVNPGDVVCIIVRDNIPGAAPYNAQNQITVTATFNGSTTYPRTDITTVGGTAGSGLTLAKTVRNVTQGGAVGTSGNARPNDVLEYTITYTNSGSGAVSTIVVTDATPSFTQYLAALCGTLPPGITCGVTSQPAVNGTGSIVWTLGGSLLSGGSGSVSYTVRVNP</sequence>
<feature type="domain" description="DUF7933" evidence="4">
    <location>
        <begin position="3640"/>
        <end position="3771"/>
    </location>
</feature>
<feature type="domain" description="DUF7933" evidence="4">
    <location>
        <begin position="3775"/>
        <end position="3900"/>
    </location>
</feature>
<dbReference type="PANTHER" id="PTHR34819:SF3">
    <property type="entry name" value="CELL SURFACE PROTEIN"/>
    <property type="match status" value="1"/>
</dbReference>
<evidence type="ECO:0000313" key="6">
    <source>
        <dbReference type="Proteomes" id="UP000503096"/>
    </source>
</evidence>
<feature type="domain" description="DUF7933" evidence="4">
    <location>
        <begin position="3106"/>
        <end position="3239"/>
    </location>
</feature>
<feature type="region of interest" description="Disordered" evidence="1">
    <location>
        <begin position="432"/>
        <end position="458"/>
    </location>
</feature>
<feature type="domain" description="DUF7933" evidence="4">
    <location>
        <begin position="4951"/>
        <end position="5072"/>
    </location>
</feature>
<feature type="domain" description="DUF7933" evidence="4">
    <location>
        <begin position="1612"/>
        <end position="1743"/>
    </location>
</feature>
<feature type="domain" description="DUF11" evidence="3">
    <location>
        <begin position="520"/>
        <end position="636"/>
    </location>
</feature>
<feature type="domain" description="DUF7933" evidence="4">
    <location>
        <begin position="2431"/>
        <end position="2559"/>
    </location>
</feature>
<feature type="domain" description="DUF7933" evidence="4">
    <location>
        <begin position="1350"/>
        <end position="1472"/>
    </location>
</feature>
<dbReference type="Gene3D" id="2.60.40.10">
    <property type="entry name" value="Immunoglobulins"/>
    <property type="match status" value="2"/>
</dbReference>
<feature type="domain" description="DUF7933" evidence="4">
    <location>
        <begin position="4571"/>
        <end position="4692"/>
    </location>
</feature>
<dbReference type="EMBL" id="CP053073">
    <property type="protein sequence ID" value="QJR14862.1"/>
    <property type="molecule type" value="Genomic_DNA"/>
</dbReference>
<dbReference type="InterPro" id="IPR057693">
    <property type="entry name" value="DUF7933"/>
</dbReference>
<name>A0A6M4H696_9PROT</name>
<feature type="domain" description="DUF7933" evidence="4">
    <location>
        <begin position="2170"/>
        <end position="2289"/>
    </location>
</feature>
<gene>
    <name evidence="5" type="ORF">DSM104440_01677</name>
</gene>
<dbReference type="Proteomes" id="UP000503096">
    <property type="component" value="Chromosome"/>
</dbReference>
<dbReference type="Pfam" id="PF01345">
    <property type="entry name" value="DUF11"/>
    <property type="match status" value="3"/>
</dbReference>
<feature type="domain" description="DUF7933" evidence="4">
    <location>
        <begin position="2709"/>
        <end position="2830"/>
    </location>
</feature>
<feature type="compositionally biased region" description="Low complexity" evidence="1">
    <location>
        <begin position="484"/>
        <end position="505"/>
    </location>
</feature>
<evidence type="ECO:0000259" key="3">
    <source>
        <dbReference type="Pfam" id="PF01345"/>
    </source>
</evidence>
<dbReference type="InterPro" id="IPR051172">
    <property type="entry name" value="Chlamydia_OmcB"/>
</dbReference>
<evidence type="ECO:0000256" key="1">
    <source>
        <dbReference type="SAM" id="MobiDB-lite"/>
    </source>
</evidence>
<feature type="chain" id="PRO_5026966843" description="DUF11 domain-containing protein" evidence="2">
    <location>
        <begin position="25"/>
        <end position="5825"/>
    </location>
</feature>